<gene>
    <name evidence="3" type="primary">yhaI</name>
    <name evidence="3" type="ORF">PbB2_01131</name>
</gene>
<evidence type="ECO:0000256" key="1">
    <source>
        <dbReference type="SAM" id="MobiDB-lite"/>
    </source>
</evidence>
<dbReference type="Pfam" id="PF05656">
    <property type="entry name" value="DUF805"/>
    <property type="match status" value="1"/>
</dbReference>
<reference evidence="3 4" key="1">
    <citation type="journal article" date="2018" name="Genome Announc.">
        <title>Draft Genome Sequence of "Candidatus Phycosocius bacilliformis," an Alphaproteobacterial Ectosymbiont of the Hydrocarbon-Producing Green Alga Botryococcus braunii.</title>
        <authorList>
            <person name="Tanabe Y."/>
            <person name="Yamaguchi H."/>
            <person name="Watanabe M.M."/>
        </authorList>
    </citation>
    <scope>NUCLEOTIDE SEQUENCE [LARGE SCALE GENOMIC DNA]</scope>
    <source>
        <strain evidence="3 4">BOTRYCO-2</strain>
    </source>
</reference>
<dbReference type="InterPro" id="IPR008523">
    <property type="entry name" value="DUF805"/>
</dbReference>
<name>A0A2P2E8W1_9PROT</name>
<proteinExistence type="predicted"/>
<accession>A0A2P2E8W1</accession>
<keyword evidence="2" id="KW-0472">Membrane</keyword>
<feature type="transmembrane region" description="Helical" evidence="2">
    <location>
        <begin position="71"/>
        <end position="93"/>
    </location>
</feature>
<keyword evidence="2" id="KW-0812">Transmembrane</keyword>
<dbReference type="OrthoDB" id="9812349at2"/>
<protein>
    <submittedName>
        <fullName evidence="3">Inner membrane protein YhaI</fullName>
    </submittedName>
</protein>
<keyword evidence="2" id="KW-1133">Transmembrane helix</keyword>
<dbReference type="Proteomes" id="UP000245086">
    <property type="component" value="Unassembled WGS sequence"/>
</dbReference>
<comment type="caution">
    <text evidence="3">The sequence shown here is derived from an EMBL/GenBank/DDBJ whole genome shotgun (WGS) entry which is preliminary data.</text>
</comment>
<feature type="transmembrane region" description="Helical" evidence="2">
    <location>
        <begin position="24"/>
        <end position="51"/>
    </location>
</feature>
<evidence type="ECO:0000313" key="3">
    <source>
        <dbReference type="EMBL" id="GBF57464.1"/>
    </source>
</evidence>
<dbReference type="PANTHER" id="PTHR34980">
    <property type="entry name" value="INNER MEMBRANE PROTEIN-RELATED-RELATED"/>
    <property type="match status" value="1"/>
</dbReference>
<sequence length="154" mass="17030">MLSYYVQAILQMFDISGRMNRRAFWYFLLMVAALTSLAIAVDSVTVLSALAQGNLKVEVGVSASGMPEINTGIQIGALTKLFATLHALPLFTASIRRLHDIGKSGLWMILHVVPIIGSLTLLSWYARPTDPDSEHGDAPRERLTRANWADRTQF</sequence>
<feature type="region of interest" description="Disordered" evidence="1">
    <location>
        <begin position="130"/>
        <end position="154"/>
    </location>
</feature>
<feature type="transmembrane region" description="Helical" evidence="2">
    <location>
        <begin position="105"/>
        <end position="126"/>
    </location>
</feature>
<keyword evidence="4" id="KW-1185">Reference proteome</keyword>
<evidence type="ECO:0000256" key="2">
    <source>
        <dbReference type="SAM" id="Phobius"/>
    </source>
</evidence>
<dbReference type="GO" id="GO:0005886">
    <property type="term" value="C:plasma membrane"/>
    <property type="evidence" value="ECO:0007669"/>
    <property type="project" value="TreeGrafter"/>
</dbReference>
<organism evidence="3 4">
    <name type="scientific">Candidatus Phycosocius bacilliformis</name>
    <dbReference type="NCBI Taxonomy" id="1445552"/>
    <lineage>
        <taxon>Bacteria</taxon>
        <taxon>Pseudomonadati</taxon>
        <taxon>Pseudomonadota</taxon>
        <taxon>Alphaproteobacteria</taxon>
        <taxon>Caulobacterales</taxon>
        <taxon>Caulobacterales incertae sedis</taxon>
        <taxon>Candidatus Phycosocius</taxon>
    </lineage>
</organism>
<dbReference type="RefSeq" id="WP_108984355.1">
    <property type="nucleotide sequence ID" value="NZ_BFBR01000003.1"/>
</dbReference>
<feature type="compositionally biased region" description="Basic and acidic residues" evidence="1">
    <location>
        <begin position="130"/>
        <end position="144"/>
    </location>
</feature>
<dbReference type="EMBL" id="BFBR01000003">
    <property type="protein sequence ID" value="GBF57464.1"/>
    <property type="molecule type" value="Genomic_DNA"/>
</dbReference>
<evidence type="ECO:0000313" key="4">
    <source>
        <dbReference type="Proteomes" id="UP000245086"/>
    </source>
</evidence>
<dbReference type="AlphaFoldDB" id="A0A2P2E8W1"/>
<dbReference type="PANTHER" id="PTHR34980:SF2">
    <property type="entry name" value="INNER MEMBRANE PROTEIN YHAH-RELATED"/>
    <property type="match status" value="1"/>
</dbReference>